<feature type="region of interest" description="Disordered" evidence="1">
    <location>
        <begin position="104"/>
        <end position="129"/>
    </location>
</feature>
<dbReference type="AlphaFoldDB" id="A0A166QWR1"/>
<organism evidence="2 3">
    <name type="scientific">Athelia psychrophila</name>
    <dbReference type="NCBI Taxonomy" id="1759441"/>
    <lineage>
        <taxon>Eukaryota</taxon>
        <taxon>Fungi</taxon>
        <taxon>Dikarya</taxon>
        <taxon>Basidiomycota</taxon>
        <taxon>Agaricomycotina</taxon>
        <taxon>Agaricomycetes</taxon>
        <taxon>Agaricomycetidae</taxon>
        <taxon>Atheliales</taxon>
        <taxon>Atheliaceae</taxon>
        <taxon>Athelia</taxon>
    </lineage>
</organism>
<name>A0A166QWR1_9AGAM</name>
<dbReference type="EMBL" id="KV417508">
    <property type="protein sequence ID" value="KZP27643.1"/>
    <property type="molecule type" value="Genomic_DNA"/>
</dbReference>
<evidence type="ECO:0000256" key="1">
    <source>
        <dbReference type="SAM" id="MobiDB-lite"/>
    </source>
</evidence>
<evidence type="ECO:0000313" key="3">
    <source>
        <dbReference type="Proteomes" id="UP000076532"/>
    </source>
</evidence>
<gene>
    <name evidence="2" type="ORF">FIBSPDRAFT_886518</name>
</gene>
<evidence type="ECO:0000313" key="2">
    <source>
        <dbReference type="EMBL" id="KZP27643.1"/>
    </source>
</evidence>
<feature type="compositionally biased region" description="Polar residues" evidence="1">
    <location>
        <begin position="116"/>
        <end position="129"/>
    </location>
</feature>
<accession>A0A166QWR1</accession>
<keyword evidence="3" id="KW-1185">Reference proteome</keyword>
<sequence>MEATSARVAQPLSHNHPGWPGFTERSGACPLTSAHFDALSGMAGVSGAFLEWCSSPLDGLRVIRAVTVWIESAEAPDAGGSSQVGSALSKSICEYITVTIPMRKKATRGDNCRQAKASSERQAQLQQET</sequence>
<proteinExistence type="predicted"/>
<reference evidence="2 3" key="1">
    <citation type="journal article" date="2016" name="Mol. Biol. Evol.">
        <title>Comparative Genomics of Early-Diverging Mushroom-Forming Fungi Provides Insights into the Origins of Lignocellulose Decay Capabilities.</title>
        <authorList>
            <person name="Nagy L.G."/>
            <person name="Riley R."/>
            <person name="Tritt A."/>
            <person name="Adam C."/>
            <person name="Daum C."/>
            <person name="Floudas D."/>
            <person name="Sun H."/>
            <person name="Yadav J.S."/>
            <person name="Pangilinan J."/>
            <person name="Larsson K.H."/>
            <person name="Matsuura K."/>
            <person name="Barry K."/>
            <person name="Labutti K."/>
            <person name="Kuo R."/>
            <person name="Ohm R.A."/>
            <person name="Bhattacharya S.S."/>
            <person name="Shirouzu T."/>
            <person name="Yoshinaga Y."/>
            <person name="Martin F.M."/>
            <person name="Grigoriev I.V."/>
            <person name="Hibbett D.S."/>
        </authorList>
    </citation>
    <scope>NUCLEOTIDE SEQUENCE [LARGE SCALE GENOMIC DNA]</scope>
    <source>
        <strain evidence="2 3">CBS 109695</strain>
    </source>
</reference>
<protein>
    <submittedName>
        <fullName evidence="2">Uncharacterized protein</fullName>
    </submittedName>
</protein>
<dbReference type="Proteomes" id="UP000076532">
    <property type="component" value="Unassembled WGS sequence"/>
</dbReference>